<dbReference type="EMBL" id="GU071096">
    <property type="protein sequence ID" value="ADO97743.1"/>
    <property type="molecule type" value="Genomic_DNA"/>
</dbReference>
<accession>E3SK33</accession>
<organism evidence="1 2">
    <name type="scientific">Synechococcus phage S-ShM2</name>
    <dbReference type="NCBI Taxonomy" id="445683"/>
    <lineage>
        <taxon>Viruses</taxon>
        <taxon>Duplodnaviria</taxon>
        <taxon>Heunggongvirae</taxon>
        <taxon>Uroviricota</taxon>
        <taxon>Caudoviricetes</taxon>
        <taxon>Pantevenvirales</taxon>
        <taxon>Kyanoviridae</taxon>
        <taxon>Ahtivirus</taxon>
        <taxon>Ahtivirus sagseatwo</taxon>
    </lineage>
</organism>
<dbReference type="RefSeq" id="YP_004322798.1">
    <property type="nucleotide sequence ID" value="NC_015281.1"/>
</dbReference>
<dbReference type="KEGG" id="vg:10327287"/>
<name>E3SK33_9CAUD</name>
<evidence type="ECO:0000313" key="1">
    <source>
        <dbReference type="EMBL" id="ADO97743.1"/>
    </source>
</evidence>
<evidence type="ECO:0000313" key="2">
    <source>
        <dbReference type="Proteomes" id="UP000006525"/>
    </source>
</evidence>
<keyword evidence="2" id="KW-1185">Reference proteome</keyword>
<sequence length="40" mass="4585">MLVYRENRMLSSSDLCVILPVLAEQPHASNASEKKKRTLR</sequence>
<dbReference type="GeneID" id="10327287"/>
<proteinExistence type="predicted"/>
<protein>
    <submittedName>
        <fullName evidence="1">Uncharacterized protein</fullName>
    </submittedName>
</protein>
<reference evidence="1 2" key="1">
    <citation type="journal article" date="2010" name="Environ. Microbiol.">
        <title>Genomic analysis of oceanic cyanobacterial myoviruses compared with T4-like myoviruses from diverse hosts and environments.</title>
        <authorList>
            <person name="Sullivan M.B."/>
            <person name="Huang K.H."/>
            <person name="Ignacio-Espinoza J.C."/>
            <person name="Berlin A.M."/>
            <person name="Kelly L."/>
            <person name="Weigele P.R."/>
            <person name="DeFrancesco A.S."/>
            <person name="Kern S.E."/>
            <person name="Thompson L.R."/>
            <person name="Young S."/>
            <person name="Yandava C."/>
            <person name="Fu R."/>
            <person name="Krastins B."/>
            <person name="Chase M."/>
            <person name="Sarracino D."/>
            <person name="Osburne M.S."/>
            <person name="Henn M.R."/>
            <person name="Chisholm S.W."/>
        </authorList>
    </citation>
    <scope>NUCLEOTIDE SEQUENCE [LARGE SCALE GENOMIC DNA]</scope>
    <source>
        <strain evidence="1">8102-4</strain>
    </source>
</reference>
<gene>
    <name evidence="1" type="ORF">SShM2_132</name>
</gene>
<dbReference type="Proteomes" id="UP000006525">
    <property type="component" value="Segment"/>
</dbReference>